<evidence type="ECO:0000256" key="1">
    <source>
        <dbReference type="ARBA" id="ARBA00022553"/>
    </source>
</evidence>
<dbReference type="AlphaFoldDB" id="A0A1Y4DDE5"/>
<dbReference type="SUPFAM" id="SSF52172">
    <property type="entry name" value="CheY-like"/>
    <property type="match status" value="1"/>
</dbReference>
<dbReference type="InterPro" id="IPR011006">
    <property type="entry name" value="CheY-like_superfamily"/>
</dbReference>
<dbReference type="CDD" id="cd17535">
    <property type="entry name" value="REC_NarL-like"/>
    <property type="match status" value="1"/>
</dbReference>
<dbReference type="InterPro" id="IPR039420">
    <property type="entry name" value="WalR-like"/>
</dbReference>
<dbReference type="Pfam" id="PF00072">
    <property type="entry name" value="Response_reg"/>
    <property type="match status" value="1"/>
</dbReference>
<reference evidence="7" key="1">
    <citation type="submission" date="2017-04" db="EMBL/GenBank/DDBJ databases">
        <title>Function of individual gut microbiota members based on whole genome sequencing of pure cultures obtained from chicken caecum.</title>
        <authorList>
            <person name="Medvecky M."/>
            <person name="Cejkova D."/>
            <person name="Polansky O."/>
            <person name="Karasova D."/>
            <person name="Kubasova T."/>
            <person name="Cizek A."/>
            <person name="Rychlik I."/>
        </authorList>
    </citation>
    <scope>NUCLEOTIDE SEQUENCE [LARGE SCALE GENOMIC DNA]</scope>
    <source>
        <strain evidence="7">An273</strain>
    </source>
</reference>
<feature type="domain" description="HTH luxR-type" evidence="4">
    <location>
        <begin position="151"/>
        <end position="216"/>
    </location>
</feature>
<dbReference type="InterPro" id="IPR016032">
    <property type="entry name" value="Sig_transdc_resp-reg_C-effctor"/>
</dbReference>
<dbReference type="GO" id="GO:0000160">
    <property type="term" value="P:phosphorelay signal transduction system"/>
    <property type="evidence" value="ECO:0007669"/>
    <property type="project" value="InterPro"/>
</dbReference>
<accession>A0A1Y4DDE5</accession>
<dbReference type="PROSITE" id="PS50043">
    <property type="entry name" value="HTH_LUXR_2"/>
    <property type="match status" value="1"/>
</dbReference>
<dbReference type="GO" id="GO:0006355">
    <property type="term" value="P:regulation of DNA-templated transcription"/>
    <property type="evidence" value="ECO:0007669"/>
    <property type="project" value="InterPro"/>
</dbReference>
<evidence type="ECO:0000259" key="4">
    <source>
        <dbReference type="PROSITE" id="PS50043"/>
    </source>
</evidence>
<dbReference type="PRINTS" id="PR00038">
    <property type="entry name" value="HTHLUXR"/>
</dbReference>
<comment type="caution">
    <text evidence="6">The sequence shown here is derived from an EMBL/GenBank/DDBJ whole genome shotgun (WGS) entry which is preliminary data.</text>
</comment>
<evidence type="ECO:0000313" key="6">
    <source>
        <dbReference type="EMBL" id="OUO57056.1"/>
    </source>
</evidence>
<dbReference type="Proteomes" id="UP000196368">
    <property type="component" value="Unassembled WGS sequence"/>
</dbReference>
<dbReference type="PANTHER" id="PTHR43214">
    <property type="entry name" value="TWO-COMPONENT RESPONSE REGULATOR"/>
    <property type="match status" value="1"/>
</dbReference>
<keyword evidence="7" id="KW-1185">Reference proteome</keyword>
<evidence type="ECO:0000313" key="7">
    <source>
        <dbReference type="Proteomes" id="UP000196368"/>
    </source>
</evidence>
<gene>
    <name evidence="6" type="ORF">B5F75_04200</name>
</gene>
<organism evidence="6 7">
    <name type="scientific">Candidatus Avelusimicrobium gallicola</name>
    <dbReference type="NCBI Taxonomy" id="2562704"/>
    <lineage>
        <taxon>Bacteria</taxon>
        <taxon>Pseudomonadati</taxon>
        <taxon>Elusimicrobiota</taxon>
        <taxon>Elusimicrobia</taxon>
        <taxon>Elusimicrobiales</taxon>
        <taxon>Elusimicrobiaceae</taxon>
        <taxon>Candidatus Avelusimicrobium</taxon>
    </lineage>
</organism>
<dbReference type="InterPro" id="IPR058245">
    <property type="entry name" value="NreC/VraR/RcsB-like_REC"/>
</dbReference>
<dbReference type="GO" id="GO:0003677">
    <property type="term" value="F:DNA binding"/>
    <property type="evidence" value="ECO:0007669"/>
    <property type="project" value="UniProtKB-KW"/>
</dbReference>
<keyword evidence="2" id="KW-0238">DNA-binding</keyword>
<feature type="domain" description="Response regulatory" evidence="5">
    <location>
        <begin position="10"/>
        <end position="126"/>
    </location>
</feature>
<name>A0A1Y4DDE5_9BACT</name>
<proteinExistence type="predicted"/>
<dbReference type="InterPro" id="IPR000792">
    <property type="entry name" value="Tscrpt_reg_LuxR_C"/>
</dbReference>
<sequence>MPMNKKKKVTVLIADDQTLFREGIKDVLTGEKWIEVVGEAADGLEAVAKAKKLKPDVVLMDIKLPKMDGINATRQIRQACPEVNVLMLSSFEDEAHVLDAIQAGANGYLSKMLPAAELVNSIKTFTSEGLMIPQQLMGKLLHGLRKMGNNGMPSQATLTKTEIKVMDYLGKGLSNKELAKELNCSVKTIKNHLNSAFHKLGVSSRTEAVVKAIEKGLISSEGTIVPDDNDGE</sequence>
<dbReference type="PROSITE" id="PS50110">
    <property type="entry name" value="RESPONSE_REGULATORY"/>
    <property type="match status" value="1"/>
</dbReference>
<dbReference type="Gene3D" id="3.40.50.2300">
    <property type="match status" value="1"/>
</dbReference>
<dbReference type="EMBL" id="NFJD01000002">
    <property type="protein sequence ID" value="OUO57056.1"/>
    <property type="molecule type" value="Genomic_DNA"/>
</dbReference>
<dbReference type="Pfam" id="PF00196">
    <property type="entry name" value="GerE"/>
    <property type="match status" value="1"/>
</dbReference>
<protein>
    <recommendedName>
        <fullName evidence="8">DNA-binding response regulator</fullName>
    </recommendedName>
</protein>
<evidence type="ECO:0000259" key="5">
    <source>
        <dbReference type="PROSITE" id="PS50110"/>
    </source>
</evidence>
<feature type="modified residue" description="4-aspartylphosphate" evidence="3">
    <location>
        <position position="61"/>
    </location>
</feature>
<dbReference type="CDD" id="cd06170">
    <property type="entry name" value="LuxR_C_like"/>
    <property type="match status" value="1"/>
</dbReference>
<dbReference type="InterPro" id="IPR001789">
    <property type="entry name" value="Sig_transdc_resp-reg_receiver"/>
</dbReference>
<evidence type="ECO:0008006" key="8">
    <source>
        <dbReference type="Google" id="ProtNLM"/>
    </source>
</evidence>
<dbReference type="SMART" id="SM00448">
    <property type="entry name" value="REC"/>
    <property type="match status" value="1"/>
</dbReference>
<keyword evidence="1 3" id="KW-0597">Phosphoprotein</keyword>
<evidence type="ECO:0000256" key="3">
    <source>
        <dbReference type="PROSITE-ProRule" id="PRU00169"/>
    </source>
</evidence>
<evidence type="ECO:0000256" key="2">
    <source>
        <dbReference type="ARBA" id="ARBA00023125"/>
    </source>
</evidence>
<dbReference type="SMART" id="SM00421">
    <property type="entry name" value="HTH_LUXR"/>
    <property type="match status" value="1"/>
</dbReference>
<dbReference type="SUPFAM" id="SSF46894">
    <property type="entry name" value="C-terminal effector domain of the bipartite response regulators"/>
    <property type="match status" value="1"/>
</dbReference>